<evidence type="ECO:0000313" key="3">
    <source>
        <dbReference type="Proteomes" id="UP000002402"/>
    </source>
</evidence>
<dbReference type="InterPro" id="IPR000305">
    <property type="entry name" value="GIY-YIG_endonuc"/>
</dbReference>
<accession>Q1DBB8</accession>
<dbReference type="STRING" id="246197.MXAN_1809"/>
<dbReference type="EnsemblBacteria" id="ABF92081">
    <property type="protein sequence ID" value="ABF92081"/>
    <property type="gene ID" value="MXAN_1809"/>
</dbReference>
<name>Q1DBB8_MYXXD</name>
<protein>
    <recommendedName>
        <fullName evidence="1">GIY-YIG domain-containing protein</fullName>
    </recommendedName>
</protein>
<dbReference type="AlphaFoldDB" id="Q1DBB8"/>
<organism evidence="2 3">
    <name type="scientific">Myxococcus xanthus (strain DK1622)</name>
    <dbReference type="NCBI Taxonomy" id="246197"/>
    <lineage>
        <taxon>Bacteria</taxon>
        <taxon>Pseudomonadati</taxon>
        <taxon>Myxococcota</taxon>
        <taxon>Myxococcia</taxon>
        <taxon>Myxococcales</taxon>
        <taxon>Cystobacterineae</taxon>
        <taxon>Myxococcaceae</taxon>
        <taxon>Myxococcus</taxon>
    </lineage>
</organism>
<keyword evidence="3" id="KW-1185">Reference proteome</keyword>
<dbReference type="eggNOG" id="ENOG502Z9J4">
    <property type="taxonomic scope" value="Bacteria"/>
</dbReference>
<evidence type="ECO:0000313" key="2">
    <source>
        <dbReference type="EMBL" id="ABF92081.1"/>
    </source>
</evidence>
<dbReference type="KEGG" id="mxa:MXAN_1809"/>
<feature type="domain" description="GIY-YIG" evidence="1">
    <location>
        <begin position="196"/>
        <end position="284"/>
    </location>
</feature>
<dbReference type="HOGENOM" id="CLU_061953_1_0_7"/>
<dbReference type="InterPro" id="IPR035901">
    <property type="entry name" value="GIY-YIG_endonuc_sf"/>
</dbReference>
<dbReference type="PROSITE" id="PS50164">
    <property type="entry name" value="GIY_YIG"/>
    <property type="match status" value="1"/>
</dbReference>
<dbReference type="EMBL" id="CP000113">
    <property type="protein sequence ID" value="ABF92081.1"/>
    <property type="molecule type" value="Genomic_DNA"/>
</dbReference>
<reference evidence="2 3" key="1">
    <citation type="journal article" date="2006" name="Proc. Natl. Acad. Sci. U.S.A.">
        <title>Evolution of sensory complexity recorded in a myxobacterial genome.</title>
        <authorList>
            <person name="Goldman B.S."/>
            <person name="Nierman W.C."/>
            <person name="Kaiser D."/>
            <person name="Slater S.C."/>
            <person name="Durkin A.S."/>
            <person name="Eisen J.A."/>
            <person name="Ronning C.M."/>
            <person name="Barbazuk W.B."/>
            <person name="Blanchard M."/>
            <person name="Field C."/>
            <person name="Halling C."/>
            <person name="Hinkle G."/>
            <person name="Iartchuk O."/>
            <person name="Kim H.S."/>
            <person name="Mackenzie C."/>
            <person name="Madupu R."/>
            <person name="Miller N."/>
            <person name="Shvartsbeyn A."/>
            <person name="Sullivan S.A."/>
            <person name="Vaudin M."/>
            <person name="Wiegand R."/>
            <person name="Kaplan H.B."/>
        </authorList>
    </citation>
    <scope>NUCLEOTIDE SEQUENCE [LARGE SCALE GENOMIC DNA]</scope>
    <source>
        <strain evidence="3">DK1622</strain>
    </source>
</reference>
<dbReference type="Proteomes" id="UP000002402">
    <property type="component" value="Chromosome"/>
</dbReference>
<proteinExistence type="predicted"/>
<sequence length="287" mass="32863">MFELNDALERLHLPPARTLVLRNAVSELGEAIYWIADERPELFCAYQHTQGPQLAVAMQRAQYIVSCIGHAPDRAVFVGVYEIMGGRLIDAAQFNALPEHQELARNGYGMLADPDTTWAFDLQARPFMEAWKGKLVFGWPGGTRSWWRHASRNRFPIEALVEESIIKRRLPPWQELVLTWAQLALLPTSWQIPLSQWRGIYFIHDERRRLGYVGSAAGAENLLGRWLDYATSGHGGNKLLRQSRPADLRFSVLERTSPDIAVREVVLLEQTWKRRLHTRTPCGLNEN</sequence>
<gene>
    <name evidence="2" type="ordered locus">MXAN_1809</name>
</gene>
<dbReference type="CDD" id="cd10446">
    <property type="entry name" value="GIY-YIG_unchar_1"/>
    <property type="match status" value="1"/>
</dbReference>
<evidence type="ECO:0000259" key="1">
    <source>
        <dbReference type="PROSITE" id="PS50164"/>
    </source>
</evidence>
<dbReference type="SUPFAM" id="SSF82771">
    <property type="entry name" value="GIY-YIG endonuclease"/>
    <property type="match status" value="1"/>
</dbReference>